<dbReference type="Pfam" id="PF01584">
    <property type="entry name" value="CheW"/>
    <property type="match status" value="3"/>
</dbReference>
<dbReference type="InterPro" id="IPR039315">
    <property type="entry name" value="CheW"/>
</dbReference>
<dbReference type="AlphaFoldDB" id="G2MVR3"/>
<dbReference type="RefSeq" id="WP_014063477.1">
    <property type="nucleotide sequence ID" value="NC_015958.1"/>
</dbReference>
<dbReference type="Gene3D" id="2.40.50.180">
    <property type="entry name" value="CheA-289, Domain 4"/>
    <property type="match status" value="3"/>
</dbReference>
<evidence type="ECO:0000313" key="3">
    <source>
        <dbReference type="Proteomes" id="UP000008276"/>
    </source>
</evidence>
<dbReference type="CDD" id="cd00732">
    <property type="entry name" value="CheW"/>
    <property type="match status" value="1"/>
</dbReference>
<dbReference type="PANTHER" id="PTHR22617:SF23">
    <property type="entry name" value="CHEMOTAXIS PROTEIN CHEW"/>
    <property type="match status" value="1"/>
</dbReference>
<dbReference type="STRING" id="697303.Thewi_2215"/>
<feature type="domain" description="CheW-like" evidence="1">
    <location>
        <begin position="187"/>
        <end position="334"/>
    </location>
</feature>
<dbReference type="GO" id="GO:0006935">
    <property type="term" value="P:chemotaxis"/>
    <property type="evidence" value="ECO:0007669"/>
    <property type="project" value="InterPro"/>
</dbReference>
<dbReference type="SUPFAM" id="SSF50341">
    <property type="entry name" value="CheW-like"/>
    <property type="match status" value="3"/>
</dbReference>
<sequence>MELINTRDMSKKDGLQCVTFHLGDEMYGIDMRYLQEIIRVPDVVKVPGTPSHIRGLANLRGTILTIVDCRLRLGLQRKEDTEASRVIVLTAGNKKLGYVVDEVVGVISIHEDEIEKGSGSETAADFVEGIAKIEKGKKLVVLLDAKKLLNLREGETIKEGIEVSKNNIVNIVQESEKKNADAANGEQLQMISFKIGEEEYGIEVGSVQEIVRFSGEVSEVPNTPPYILGVISLRNKVLPIVSLRRLFNMEECSFDERSRIVVTSIEENGFSYTVGLRVDLVLEVLRIDRVAVAPVPPLLKAKDSEEISGICKLNEGSRLVYVLDPKKLFSYRLRESADILRTQDGDERMKVVDAKDEEEQLVSFLVDGIECAFPIEDVREIIRPTEIIAVPKAPDFVEGVINLRGTIVPVIDLRKKFGLKEKNRDDRNRIVIVEISGRHTGLIVDSVKEVLKVRHSQIEDTPEILMDEIDQRFMKGIAKFDGANRMIILLSVEEVLSGKEKRELMAIDEADN</sequence>
<dbReference type="PANTHER" id="PTHR22617">
    <property type="entry name" value="CHEMOTAXIS SENSOR HISTIDINE KINASE-RELATED"/>
    <property type="match status" value="1"/>
</dbReference>
<dbReference type="InterPro" id="IPR036061">
    <property type="entry name" value="CheW-like_dom_sf"/>
</dbReference>
<reference evidence="2 3" key="1">
    <citation type="submission" date="2011-08" db="EMBL/GenBank/DDBJ databases">
        <title>Complete sequence of Thermoanaerobacter wiegelii Rt8.B1.</title>
        <authorList>
            <consortium name="US DOE Joint Genome Institute"/>
            <person name="Lucas S."/>
            <person name="Han J."/>
            <person name="Lapidus A."/>
            <person name="Cheng J.-F."/>
            <person name="Goodwin L."/>
            <person name="Pitluck S."/>
            <person name="Peters L."/>
            <person name="Mikhailova N."/>
            <person name="Zeytun A."/>
            <person name="Daligault H."/>
            <person name="Detter J.C."/>
            <person name="Han C."/>
            <person name="Tapia R."/>
            <person name="Land M."/>
            <person name="Hauser L."/>
            <person name="Kyrpides N."/>
            <person name="Ivanova N."/>
            <person name="Pagani I."/>
            <person name="Hemme C."/>
            <person name="Woyke T."/>
        </authorList>
    </citation>
    <scope>NUCLEOTIDE SEQUENCE [LARGE SCALE GENOMIC DNA]</scope>
    <source>
        <strain evidence="2 3">Rt8.B1</strain>
    </source>
</reference>
<dbReference type="InterPro" id="IPR002545">
    <property type="entry name" value="CheW-lke_dom"/>
</dbReference>
<proteinExistence type="predicted"/>
<dbReference type="GO" id="GO:0007165">
    <property type="term" value="P:signal transduction"/>
    <property type="evidence" value="ECO:0007669"/>
    <property type="project" value="InterPro"/>
</dbReference>
<dbReference type="EMBL" id="CP002991">
    <property type="protein sequence ID" value="AEM79563.1"/>
    <property type="molecule type" value="Genomic_DNA"/>
</dbReference>
<evidence type="ECO:0000313" key="2">
    <source>
        <dbReference type="EMBL" id="AEM79563.1"/>
    </source>
</evidence>
<name>G2MVR3_9THEO</name>
<dbReference type="GO" id="GO:0005829">
    <property type="term" value="C:cytosol"/>
    <property type="evidence" value="ECO:0007669"/>
    <property type="project" value="TreeGrafter"/>
</dbReference>
<gene>
    <name evidence="2" type="ORF">Thewi_2215</name>
</gene>
<protein>
    <submittedName>
        <fullName evidence="2">CheW protein</fullName>
    </submittedName>
</protein>
<accession>G2MVR3</accession>
<dbReference type="eggNOG" id="COG0835">
    <property type="taxonomic scope" value="Bacteria"/>
</dbReference>
<dbReference type="Proteomes" id="UP000008276">
    <property type="component" value="Chromosome"/>
</dbReference>
<dbReference type="HOGENOM" id="CLU_040928_0_0_9"/>
<evidence type="ECO:0000259" key="1">
    <source>
        <dbReference type="PROSITE" id="PS50851"/>
    </source>
</evidence>
<dbReference type="Gene3D" id="2.30.30.40">
    <property type="entry name" value="SH3 Domains"/>
    <property type="match status" value="3"/>
</dbReference>
<dbReference type="KEGG" id="twi:Thewi_2215"/>
<dbReference type="PROSITE" id="PS50851">
    <property type="entry name" value="CHEW"/>
    <property type="match status" value="3"/>
</dbReference>
<feature type="domain" description="CheW-like" evidence="1">
    <location>
        <begin position="14"/>
        <end position="154"/>
    </location>
</feature>
<feature type="domain" description="CheW-like" evidence="1">
    <location>
        <begin position="358"/>
        <end position="501"/>
    </location>
</feature>
<dbReference type="SMART" id="SM00260">
    <property type="entry name" value="CheW"/>
    <property type="match status" value="3"/>
</dbReference>
<keyword evidence="3" id="KW-1185">Reference proteome</keyword>
<organism evidence="2 3">
    <name type="scientific">Thermoanaerobacter wiegelii Rt8.B1</name>
    <dbReference type="NCBI Taxonomy" id="697303"/>
    <lineage>
        <taxon>Bacteria</taxon>
        <taxon>Bacillati</taxon>
        <taxon>Bacillota</taxon>
        <taxon>Clostridia</taxon>
        <taxon>Thermoanaerobacterales</taxon>
        <taxon>Thermoanaerobacteraceae</taxon>
        <taxon>Thermoanaerobacter</taxon>
    </lineage>
</organism>